<dbReference type="RefSeq" id="XP_018385912.1">
    <property type="nucleotide sequence ID" value="XM_018523539.1"/>
</dbReference>
<dbReference type="KEGG" id="aalt:CC77DRAFT_1008557"/>
<keyword evidence="4" id="KW-1185">Reference proteome</keyword>
<feature type="transmembrane region" description="Helical" evidence="2">
    <location>
        <begin position="413"/>
        <end position="430"/>
    </location>
</feature>
<evidence type="ECO:0000256" key="2">
    <source>
        <dbReference type="SAM" id="Phobius"/>
    </source>
</evidence>
<feature type="region of interest" description="Disordered" evidence="1">
    <location>
        <begin position="1"/>
        <end position="247"/>
    </location>
</feature>
<evidence type="ECO:0000313" key="4">
    <source>
        <dbReference type="Proteomes" id="UP000077248"/>
    </source>
</evidence>
<keyword evidence="2" id="KW-0472">Membrane</keyword>
<reference evidence="3 4" key="1">
    <citation type="submission" date="2016-05" db="EMBL/GenBank/DDBJ databases">
        <title>Comparative analysis of secretome profiles of manganese(II)-oxidizing ascomycete fungi.</title>
        <authorList>
            <consortium name="DOE Joint Genome Institute"/>
            <person name="Zeiner C.A."/>
            <person name="Purvine S.O."/>
            <person name="Zink E.M."/>
            <person name="Wu S."/>
            <person name="Pasa-Tolic L."/>
            <person name="Chaput D.L."/>
            <person name="Haridas S."/>
            <person name="Grigoriev I.V."/>
            <person name="Santelli C.M."/>
            <person name="Hansel C.M."/>
        </authorList>
    </citation>
    <scope>NUCLEOTIDE SEQUENCE [LARGE SCALE GENOMIC DNA]</scope>
    <source>
        <strain evidence="3 4">SRC1lrK2f</strain>
    </source>
</reference>
<evidence type="ECO:0000313" key="3">
    <source>
        <dbReference type="EMBL" id="OAG20491.1"/>
    </source>
</evidence>
<gene>
    <name evidence="3" type="ORF">CC77DRAFT_1008557</name>
</gene>
<evidence type="ECO:0000256" key="1">
    <source>
        <dbReference type="SAM" id="MobiDB-lite"/>
    </source>
</evidence>
<feature type="transmembrane region" description="Helical" evidence="2">
    <location>
        <begin position="464"/>
        <end position="481"/>
    </location>
</feature>
<name>A0A177DMW1_ALTAL</name>
<dbReference type="OMA" id="FSINHAR"/>
<dbReference type="AlphaFoldDB" id="A0A177DMW1"/>
<feature type="compositionally biased region" description="Basic and acidic residues" evidence="1">
    <location>
        <begin position="182"/>
        <end position="198"/>
    </location>
</feature>
<keyword evidence="2" id="KW-1133">Transmembrane helix</keyword>
<feature type="transmembrane region" description="Helical" evidence="2">
    <location>
        <begin position="390"/>
        <end position="407"/>
    </location>
</feature>
<feature type="compositionally biased region" description="Basic and acidic residues" evidence="1">
    <location>
        <begin position="79"/>
        <end position="89"/>
    </location>
</feature>
<feature type="compositionally biased region" description="Basic and acidic residues" evidence="1">
    <location>
        <begin position="13"/>
        <end position="26"/>
    </location>
</feature>
<organism evidence="3 4">
    <name type="scientific">Alternaria alternata</name>
    <name type="common">Alternaria rot fungus</name>
    <name type="synonym">Torula alternata</name>
    <dbReference type="NCBI Taxonomy" id="5599"/>
    <lineage>
        <taxon>Eukaryota</taxon>
        <taxon>Fungi</taxon>
        <taxon>Dikarya</taxon>
        <taxon>Ascomycota</taxon>
        <taxon>Pezizomycotina</taxon>
        <taxon>Dothideomycetes</taxon>
        <taxon>Pleosporomycetidae</taxon>
        <taxon>Pleosporales</taxon>
        <taxon>Pleosporineae</taxon>
        <taxon>Pleosporaceae</taxon>
        <taxon>Alternaria</taxon>
        <taxon>Alternaria sect. Alternaria</taxon>
        <taxon>Alternaria alternata complex</taxon>
    </lineage>
</organism>
<feature type="compositionally biased region" description="Polar residues" evidence="1">
    <location>
        <begin position="37"/>
        <end position="47"/>
    </location>
</feature>
<proteinExistence type="predicted"/>
<accession>A0A177DMW1</accession>
<dbReference type="VEuPathDB" id="FungiDB:CC77DRAFT_1008557"/>
<sequence>MARLSAPANMTPRAERKSSRFREIFKHRPSSSASSSPVDLTKSSLPVESSPMPSPTMPPGFQQVGLLPSERSSHSSSRLSKDEEGRDIDTESTVAEARRRSLKSESSTRDASDNLNIAGATPSHVQPTLPMLKAEHRIKKKSPFTQSMRRVVSQRPAQNADQDIATIQPAMNEGIFPTTTGDADKRSSLPLDSPHKISETVYNKNNSSRTKGGIDGLDSFVEQHRNSDSSENSDPAEDNSPKKKNTDFEKKILDDFVADLSISEQIRPSVETAYGHQVDTAGDGRSSHRKSFTSDIFDDDSSLSQGIREYITSKIAEALAEHDRAHCSNVDATTNPSVHITIKVGGIGLLEAEKPARPSISDKKTDIFTQHSTMGPVTITSPLLARNAQLVVLILYAVTLLGASLLGPRSLLIVIWRMAIALGMYTAVLQQLSWTKNVERDVFLAPVFFFASVATGMGEQLLNRVRVVTIAILVEILNCVVRRADVRMHTK</sequence>
<protein>
    <submittedName>
        <fullName evidence="3">Uncharacterized protein</fullName>
    </submittedName>
</protein>
<feature type="compositionally biased region" description="Low complexity" evidence="1">
    <location>
        <begin position="66"/>
        <end position="78"/>
    </location>
</feature>
<feature type="compositionally biased region" description="Basic and acidic residues" evidence="1">
    <location>
        <begin position="96"/>
        <end position="112"/>
    </location>
</feature>
<dbReference type="EMBL" id="KV441478">
    <property type="protein sequence ID" value="OAG20491.1"/>
    <property type="molecule type" value="Genomic_DNA"/>
</dbReference>
<feature type="compositionally biased region" description="Polar residues" evidence="1">
    <location>
        <begin position="200"/>
        <end position="210"/>
    </location>
</feature>
<keyword evidence="2" id="KW-0812">Transmembrane</keyword>
<dbReference type="GeneID" id="29109133"/>
<dbReference type="Proteomes" id="UP000077248">
    <property type="component" value="Unassembled WGS sequence"/>
</dbReference>